<name>A0ABU4IZQ3_9VIBR</name>
<evidence type="ECO:0000313" key="2">
    <source>
        <dbReference type="EMBL" id="MDW6094618.1"/>
    </source>
</evidence>
<sequence length="143" mass="15308">MTILGLDVSSATVTIGSIILGVPCVFFAIFGGIQFKLYLYLNDYISEKSSTAIGLFLLISLVLIAVLGGANDYTVYLGIPILLLTFFFIPAPVLLVISIPCIFLVLFIAQPGAVALLYLIGFCISVVPATKIVVAVFKVKTDR</sequence>
<feature type="transmembrane region" description="Helical" evidence="1">
    <location>
        <begin position="53"/>
        <end position="70"/>
    </location>
</feature>
<accession>A0ABU4IZQ3</accession>
<proteinExistence type="predicted"/>
<keyword evidence="1" id="KW-0472">Membrane</keyword>
<evidence type="ECO:0000256" key="1">
    <source>
        <dbReference type="SAM" id="Phobius"/>
    </source>
</evidence>
<dbReference type="RefSeq" id="WP_318585661.1">
    <property type="nucleotide sequence ID" value="NZ_JAWRCP010000002.1"/>
</dbReference>
<keyword evidence="1" id="KW-1133">Transmembrane helix</keyword>
<dbReference type="Proteomes" id="UP001279860">
    <property type="component" value="Unassembled WGS sequence"/>
</dbReference>
<reference evidence="2 3" key="1">
    <citation type="submission" date="2023-11" db="EMBL/GenBank/DDBJ databases">
        <title>Plant-associative lifestyle of Vibrio porteresiae and its evolutionary dynamics.</title>
        <authorList>
            <person name="Rameshkumar N."/>
            <person name="Kirti K."/>
        </authorList>
    </citation>
    <scope>NUCLEOTIDE SEQUENCE [LARGE SCALE GENOMIC DNA]</scope>
    <source>
        <strain evidence="2 3">MSSRF7</strain>
    </source>
</reference>
<feature type="transmembrane region" description="Helical" evidence="1">
    <location>
        <begin position="82"/>
        <end position="109"/>
    </location>
</feature>
<dbReference type="EMBL" id="JAWRCP010000002">
    <property type="protein sequence ID" value="MDW6094618.1"/>
    <property type="molecule type" value="Genomic_DNA"/>
</dbReference>
<protein>
    <submittedName>
        <fullName evidence="2">Uncharacterized protein</fullName>
    </submittedName>
</protein>
<organism evidence="2 3">
    <name type="scientific">Vibrio rhizosphaerae</name>
    <dbReference type="NCBI Taxonomy" id="398736"/>
    <lineage>
        <taxon>Bacteria</taxon>
        <taxon>Pseudomonadati</taxon>
        <taxon>Pseudomonadota</taxon>
        <taxon>Gammaproteobacteria</taxon>
        <taxon>Vibrionales</taxon>
        <taxon>Vibrionaceae</taxon>
        <taxon>Vibrio</taxon>
    </lineage>
</organism>
<evidence type="ECO:0000313" key="3">
    <source>
        <dbReference type="Proteomes" id="UP001279860"/>
    </source>
</evidence>
<gene>
    <name evidence="2" type="ORF">SBX64_18910</name>
</gene>
<keyword evidence="3" id="KW-1185">Reference proteome</keyword>
<feature type="transmembrane region" description="Helical" evidence="1">
    <location>
        <begin position="12"/>
        <end position="33"/>
    </location>
</feature>
<keyword evidence="1" id="KW-0812">Transmembrane</keyword>
<feature type="transmembrane region" description="Helical" evidence="1">
    <location>
        <begin position="115"/>
        <end position="137"/>
    </location>
</feature>
<comment type="caution">
    <text evidence="2">The sequence shown here is derived from an EMBL/GenBank/DDBJ whole genome shotgun (WGS) entry which is preliminary data.</text>
</comment>